<dbReference type="PANTHER" id="PTHR47662">
    <property type="entry name" value="RING-TYPE DOMAIN-CONTAINING PROTEIN"/>
    <property type="match status" value="1"/>
</dbReference>
<accession>A0ABU6VM39</accession>
<feature type="transmembrane region" description="Helical" evidence="2">
    <location>
        <begin position="12"/>
        <end position="30"/>
    </location>
</feature>
<dbReference type="Proteomes" id="UP001341840">
    <property type="component" value="Unassembled WGS sequence"/>
</dbReference>
<dbReference type="EMBL" id="JASCZI010151711">
    <property type="protein sequence ID" value="MED6174164.1"/>
    <property type="molecule type" value="Genomic_DNA"/>
</dbReference>
<dbReference type="InterPro" id="IPR013083">
    <property type="entry name" value="Znf_RING/FYVE/PHD"/>
</dbReference>
<keyword evidence="1" id="KW-0479">Metal-binding</keyword>
<keyword evidence="2" id="KW-1133">Transmembrane helix</keyword>
<evidence type="ECO:0000259" key="3">
    <source>
        <dbReference type="PROSITE" id="PS50089"/>
    </source>
</evidence>
<evidence type="ECO:0000313" key="4">
    <source>
        <dbReference type="EMBL" id="MED6174164.1"/>
    </source>
</evidence>
<dbReference type="Pfam" id="PF13639">
    <property type="entry name" value="zf-RING_2"/>
    <property type="match status" value="1"/>
</dbReference>
<dbReference type="InterPro" id="IPR001841">
    <property type="entry name" value="Znf_RING"/>
</dbReference>
<dbReference type="Gene3D" id="3.30.40.10">
    <property type="entry name" value="Zinc/RING finger domain, C3HC4 (zinc finger)"/>
    <property type="match status" value="1"/>
</dbReference>
<protein>
    <recommendedName>
        <fullName evidence="3">RING-type domain-containing protein</fullName>
    </recommendedName>
</protein>
<evidence type="ECO:0000256" key="2">
    <source>
        <dbReference type="SAM" id="Phobius"/>
    </source>
</evidence>
<dbReference type="PANTHER" id="PTHR47662:SF3">
    <property type="entry name" value="TRANSCRIPTION FACTOR C2H2 FAMILY-RELATED"/>
    <property type="match status" value="1"/>
</dbReference>
<keyword evidence="5" id="KW-1185">Reference proteome</keyword>
<evidence type="ECO:0000256" key="1">
    <source>
        <dbReference type="PROSITE-ProRule" id="PRU00175"/>
    </source>
</evidence>
<keyword evidence="2" id="KW-0472">Membrane</keyword>
<keyword evidence="1" id="KW-0863">Zinc-finger</keyword>
<keyword evidence="1" id="KW-0862">Zinc</keyword>
<feature type="domain" description="RING-type" evidence="3">
    <location>
        <begin position="81"/>
        <end position="123"/>
    </location>
</feature>
<name>A0ABU6VM39_9FABA</name>
<reference evidence="4 5" key="1">
    <citation type="journal article" date="2023" name="Plants (Basel)">
        <title>Bridging the Gap: Combining Genomics and Transcriptomics Approaches to Understand Stylosanthes scabra, an Orphan Legume from the Brazilian Caatinga.</title>
        <authorList>
            <person name="Ferreira-Neto J.R.C."/>
            <person name="da Silva M.D."/>
            <person name="Binneck E."/>
            <person name="de Melo N.F."/>
            <person name="da Silva R.H."/>
            <person name="de Melo A.L.T.M."/>
            <person name="Pandolfi V."/>
            <person name="Bustamante F.O."/>
            <person name="Brasileiro-Vidal A.C."/>
            <person name="Benko-Iseppon A.M."/>
        </authorList>
    </citation>
    <scope>NUCLEOTIDE SEQUENCE [LARGE SCALE GENOMIC DNA]</scope>
    <source>
        <tissue evidence="4">Leaves</tissue>
    </source>
</reference>
<evidence type="ECO:0000313" key="5">
    <source>
        <dbReference type="Proteomes" id="UP001341840"/>
    </source>
</evidence>
<sequence>MAVLSRLFHKLCYKIIILLAFLLTELIIFIRKLKSSSYTGPITTKKYLRFIEEKNPTICYSKRSSSGGLLLKLKPPRHVECTLCLSEFNEGEKLRRLKCQHTFHRDCLDTWLKDYCATCPLCRLKVLPDDVVSRHRELRKQVDSNGNGEQFTYFLAVLCGGGNTLQS</sequence>
<organism evidence="4 5">
    <name type="scientific">Stylosanthes scabra</name>
    <dbReference type="NCBI Taxonomy" id="79078"/>
    <lineage>
        <taxon>Eukaryota</taxon>
        <taxon>Viridiplantae</taxon>
        <taxon>Streptophyta</taxon>
        <taxon>Embryophyta</taxon>
        <taxon>Tracheophyta</taxon>
        <taxon>Spermatophyta</taxon>
        <taxon>Magnoliopsida</taxon>
        <taxon>eudicotyledons</taxon>
        <taxon>Gunneridae</taxon>
        <taxon>Pentapetalae</taxon>
        <taxon>rosids</taxon>
        <taxon>fabids</taxon>
        <taxon>Fabales</taxon>
        <taxon>Fabaceae</taxon>
        <taxon>Papilionoideae</taxon>
        <taxon>50 kb inversion clade</taxon>
        <taxon>dalbergioids sensu lato</taxon>
        <taxon>Dalbergieae</taxon>
        <taxon>Pterocarpus clade</taxon>
        <taxon>Stylosanthes</taxon>
    </lineage>
</organism>
<gene>
    <name evidence="4" type="ORF">PIB30_066386</name>
</gene>
<keyword evidence="2" id="KW-0812">Transmembrane</keyword>
<comment type="caution">
    <text evidence="4">The sequence shown here is derived from an EMBL/GenBank/DDBJ whole genome shotgun (WGS) entry which is preliminary data.</text>
</comment>
<proteinExistence type="predicted"/>
<dbReference type="SMART" id="SM00184">
    <property type="entry name" value="RING"/>
    <property type="match status" value="1"/>
</dbReference>
<dbReference type="PROSITE" id="PS50089">
    <property type="entry name" value="ZF_RING_2"/>
    <property type="match status" value="1"/>
</dbReference>
<dbReference type="SUPFAM" id="SSF57850">
    <property type="entry name" value="RING/U-box"/>
    <property type="match status" value="1"/>
</dbReference>